<gene>
    <name evidence="1" type="ORF">BIFADO_00452</name>
</gene>
<accession>A7A3R0</accession>
<reference evidence="1 2" key="1">
    <citation type="submission" date="2007-04" db="EMBL/GenBank/DDBJ databases">
        <authorList>
            <person name="Fulton L."/>
            <person name="Clifton S."/>
            <person name="Fulton B."/>
            <person name="Xu J."/>
            <person name="Minx P."/>
            <person name="Pepin K.H."/>
            <person name="Johnson M."/>
            <person name="Thiruvilangam P."/>
            <person name="Bhonagiri V."/>
            <person name="Nash W.E."/>
            <person name="Mardis E.R."/>
            <person name="Wilson R.K."/>
        </authorList>
    </citation>
    <scope>NUCLEOTIDE SEQUENCE [LARGE SCALE GENOMIC DNA]</scope>
    <source>
        <strain evidence="1 2">L2-32</strain>
    </source>
</reference>
<evidence type="ECO:0000313" key="2">
    <source>
        <dbReference type="Proteomes" id="UP000003773"/>
    </source>
</evidence>
<evidence type="ECO:0000313" key="1">
    <source>
        <dbReference type="EMBL" id="EDN83543.1"/>
    </source>
</evidence>
<reference evidence="1 2" key="2">
    <citation type="submission" date="2007-05" db="EMBL/GenBank/DDBJ databases">
        <title>Draft genome sequence of Bifidobacterium adolescentis (L2-32).</title>
        <authorList>
            <person name="Sudarsanam P."/>
            <person name="Ley R."/>
            <person name="Guruge J."/>
            <person name="Turnbaugh P.J."/>
            <person name="Mahowald M."/>
            <person name="Liep D."/>
            <person name="Gordon J."/>
        </authorList>
    </citation>
    <scope>NUCLEOTIDE SEQUENCE [LARGE SCALE GENOMIC DNA]</scope>
    <source>
        <strain evidence="1 2">L2-32</strain>
    </source>
</reference>
<dbReference type="Proteomes" id="UP000003773">
    <property type="component" value="Unassembled WGS sequence"/>
</dbReference>
<dbReference type="HOGENOM" id="CLU_3305418_0_0_11"/>
<dbReference type="AlphaFoldDB" id="A7A3R0"/>
<protein>
    <submittedName>
        <fullName evidence="1">Uncharacterized protein</fullName>
    </submittedName>
</protein>
<sequence>MPFDHVADSCRRLRWLNVAIEYGGWVRRNVVCYAKTDAR</sequence>
<organism evidence="1 2">
    <name type="scientific">Bifidobacterium adolescentis L2-32</name>
    <dbReference type="NCBI Taxonomy" id="411481"/>
    <lineage>
        <taxon>Bacteria</taxon>
        <taxon>Bacillati</taxon>
        <taxon>Actinomycetota</taxon>
        <taxon>Actinomycetes</taxon>
        <taxon>Bifidobacteriales</taxon>
        <taxon>Bifidobacteriaceae</taxon>
        <taxon>Bifidobacterium</taxon>
    </lineage>
</organism>
<comment type="caution">
    <text evidence="1">The sequence shown here is derived from an EMBL/GenBank/DDBJ whole genome shotgun (WGS) entry which is preliminary data.</text>
</comment>
<name>A7A3R0_BIFAD</name>
<dbReference type="EMBL" id="AAXD02000018">
    <property type="protein sequence ID" value="EDN83543.1"/>
    <property type="molecule type" value="Genomic_DNA"/>
</dbReference>
<proteinExistence type="predicted"/>